<dbReference type="InterPro" id="IPR013083">
    <property type="entry name" value="Znf_RING/FYVE/PHD"/>
</dbReference>
<dbReference type="InterPro" id="IPR011011">
    <property type="entry name" value="Znf_FYVE_PHD"/>
</dbReference>
<dbReference type="AlphaFoldDB" id="A0A8S1EHT5"/>
<keyword evidence="3" id="KW-0862">Zinc</keyword>
<name>A0A8S1EHT5_9PELO</name>
<keyword evidence="1" id="KW-0479">Metal-binding</keyword>
<dbReference type="SUPFAM" id="SSF57903">
    <property type="entry name" value="FYVE/PHD zinc finger"/>
    <property type="match status" value="2"/>
</dbReference>
<protein>
    <recommendedName>
        <fullName evidence="6">PHD-type domain-containing protein</fullName>
    </recommendedName>
</protein>
<dbReference type="SMART" id="SM00249">
    <property type="entry name" value="PHD"/>
    <property type="match status" value="2"/>
</dbReference>
<evidence type="ECO:0000313" key="7">
    <source>
        <dbReference type="EMBL" id="CAB3400749.1"/>
    </source>
</evidence>
<evidence type="ECO:0000256" key="4">
    <source>
        <dbReference type="PROSITE-ProRule" id="PRU00146"/>
    </source>
</evidence>
<dbReference type="Pfam" id="PF00628">
    <property type="entry name" value="PHD"/>
    <property type="match status" value="1"/>
</dbReference>
<keyword evidence="2 4" id="KW-0863">Zinc-finger</keyword>
<dbReference type="InterPro" id="IPR001965">
    <property type="entry name" value="Znf_PHD"/>
</dbReference>
<feature type="domain" description="PHD-type" evidence="6">
    <location>
        <begin position="110"/>
        <end position="161"/>
    </location>
</feature>
<dbReference type="CDD" id="cd15489">
    <property type="entry name" value="PHD_SF"/>
    <property type="match status" value="1"/>
</dbReference>
<dbReference type="Gene3D" id="3.30.40.10">
    <property type="entry name" value="Zinc/RING finger domain, C3HC4 (zinc finger)"/>
    <property type="match status" value="1"/>
</dbReference>
<dbReference type="EMBL" id="CADEPM010000002">
    <property type="protein sequence ID" value="CAB3400749.1"/>
    <property type="molecule type" value="Genomic_DNA"/>
</dbReference>
<sequence length="377" mass="43841">MQALILLKESATCPLCRQTYERLVTVFRLKNGIKIGSEEWPSPNLNMISRIRDFLTFACAKCFRLYGMNYKNDLRCNDCGYWFHKKCIAKEEYTSSNVFRCSPCMALRKQNVCRKCLKITEKDEETLLSCQKCGKRRHIDCISLPFETLMPHYICKSCKNSDLIDTSDPSFEIENYVEEDDLRYEIEHSIKSQHAMAQPPSSPENNNPRSPFNENVTNSTPSVNVVHHDDHIISEKEQEKRIKMTEKIATAMKNRNKSKKPPPDFTVLDNIRGPSFLMFPVTGIPTVAHAKIYRLGLYTHKSVLDRDKKLGEIETKKLINDHYVCLAKAKARREQEERRNYERLGNVIFDKPENALFSIREIEKIADDFFSFKFKIG</sequence>
<evidence type="ECO:0000256" key="1">
    <source>
        <dbReference type="ARBA" id="ARBA00022723"/>
    </source>
</evidence>
<evidence type="ECO:0000256" key="2">
    <source>
        <dbReference type="ARBA" id="ARBA00022771"/>
    </source>
</evidence>
<dbReference type="PROSITE" id="PS50016">
    <property type="entry name" value="ZF_PHD_2"/>
    <property type="match status" value="1"/>
</dbReference>
<organism evidence="7 8">
    <name type="scientific">Caenorhabditis bovis</name>
    <dbReference type="NCBI Taxonomy" id="2654633"/>
    <lineage>
        <taxon>Eukaryota</taxon>
        <taxon>Metazoa</taxon>
        <taxon>Ecdysozoa</taxon>
        <taxon>Nematoda</taxon>
        <taxon>Chromadorea</taxon>
        <taxon>Rhabditida</taxon>
        <taxon>Rhabditina</taxon>
        <taxon>Rhabditomorpha</taxon>
        <taxon>Rhabditoidea</taxon>
        <taxon>Rhabditidae</taxon>
        <taxon>Peloderinae</taxon>
        <taxon>Caenorhabditis</taxon>
    </lineage>
</organism>
<reference evidence="7 8" key="1">
    <citation type="submission" date="2020-04" db="EMBL/GenBank/DDBJ databases">
        <authorList>
            <person name="Laetsch R D."/>
            <person name="Stevens L."/>
            <person name="Kumar S."/>
            <person name="Blaxter L. M."/>
        </authorList>
    </citation>
    <scope>NUCLEOTIDE SEQUENCE [LARGE SCALE GENOMIC DNA]</scope>
</reference>
<gene>
    <name evidence="7" type="ORF">CBOVIS_LOCUS3618</name>
</gene>
<dbReference type="Proteomes" id="UP000494206">
    <property type="component" value="Unassembled WGS sequence"/>
</dbReference>
<evidence type="ECO:0000313" key="8">
    <source>
        <dbReference type="Proteomes" id="UP000494206"/>
    </source>
</evidence>
<dbReference type="GO" id="GO:0008270">
    <property type="term" value="F:zinc ion binding"/>
    <property type="evidence" value="ECO:0007669"/>
    <property type="project" value="UniProtKB-KW"/>
</dbReference>
<evidence type="ECO:0000256" key="3">
    <source>
        <dbReference type="ARBA" id="ARBA00022833"/>
    </source>
</evidence>
<evidence type="ECO:0000259" key="6">
    <source>
        <dbReference type="PROSITE" id="PS50016"/>
    </source>
</evidence>
<feature type="region of interest" description="Disordered" evidence="5">
    <location>
        <begin position="191"/>
        <end position="224"/>
    </location>
</feature>
<feature type="compositionally biased region" description="Low complexity" evidence="5">
    <location>
        <begin position="203"/>
        <end position="224"/>
    </location>
</feature>
<comment type="caution">
    <text evidence="7">The sequence shown here is derived from an EMBL/GenBank/DDBJ whole genome shotgun (WGS) entry which is preliminary data.</text>
</comment>
<evidence type="ECO:0000256" key="5">
    <source>
        <dbReference type="SAM" id="MobiDB-lite"/>
    </source>
</evidence>
<accession>A0A8S1EHT5</accession>
<proteinExistence type="predicted"/>
<keyword evidence="8" id="KW-1185">Reference proteome</keyword>
<dbReference type="InterPro" id="IPR019787">
    <property type="entry name" value="Znf_PHD-finger"/>
</dbReference>